<sequence length="74" mass="8289">MGGTLFLVEETTESAVISVKVLVVKNERTGRFVISMGRYLSRLTTSISRKSEMEPMSKGSYRIQHLMMASRAFG</sequence>
<gene>
    <name evidence="1" type="ORF">CEXT_797441</name>
</gene>
<dbReference type="EMBL" id="BPLR01009314">
    <property type="protein sequence ID" value="GIY31037.1"/>
    <property type="molecule type" value="Genomic_DNA"/>
</dbReference>
<reference evidence="1 2" key="1">
    <citation type="submission" date="2021-06" db="EMBL/GenBank/DDBJ databases">
        <title>Caerostris extrusa draft genome.</title>
        <authorList>
            <person name="Kono N."/>
            <person name="Arakawa K."/>
        </authorList>
    </citation>
    <scope>NUCLEOTIDE SEQUENCE [LARGE SCALE GENOMIC DNA]</scope>
</reference>
<evidence type="ECO:0000313" key="2">
    <source>
        <dbReference type="Proteomes" id="UP001054945"/>
    </source>
</evidence>
<accession>A0AAV4SEN3</accession>
<evidence type="ECO:0000313" key="1">
    <source>
        <dbReference type="EMBL" id="GIY31037.1"/>
    </source>
</evidence>
<keyword evidence="2" id="KW-1185">Reference proteome</keyword>
<dbReference type="Proteomes" id="UP001054945">
    <property type="component" value="Unassembled WGS sequence"/>
</dbReference>
<proteinExistence type="predicted"/>
<name>A0AAV4SEN3_CAEEX</name>
<comment type="caution">
    <text evidence="1">The sequence shown here is derived from an EMBL/GenBank/DDBJ whole genome shotgun (WGS) entry which is preliminary data.</text>
</comment>
<organism evidence="1 2">
    <name type="scientific">Caerostris extrusa</name>
    <name type="common">Bark spider</name>
    <name type="synonym">Caerostris bankana</name>
    <dbReference type="NCBI Taxonomy" id="172846"/>
    <lineage>
        <taxon>Eukaryota</taxon>
        <taxon>Metazoa</taxon>
        <taxon>Ecdysozoa</taxon>
        <taxon>Arthropoda</taxon>
        <taxon>Chelicerata</taxon>
        <taxon>Arachnida</taxon>
        <taxon>Araneae</taxon>
        <taxon>Araneomorphae</taxon>
        <taxon>Entelegynae</taxon>
        <taxon>Araneoidea</taxon>
        <taxon>Araneidae</taxon>
        <taxon>Caerostris</taxon>
    </lineage>
</organism>
<protein>
    <submittedName>
        <fullName evidence="1">Uncharacterized protein</fullName>
    </submittedName>
</protein>
<dbReference type="AlphaFoldDB" id="A0AAV4SEN3"/>